<evidence type="ECO:0000313" key="3">
    <source>
        <dbReference type="Proteomes" id="UP000230222"/>
    </source>
</evidence>
<dbReference type="NCBIfam" id="TIGR01444">
    <property type="entry name" value="fkbM_fam"/>
    <property type="match status" value="1"/>
</dbReference>
<dbReference type="InterPro" id="IPR029063">
    <property type="entry name" value="SAM-dependent_MTases_sf"/>
</dbReference>
<dbReference type="SUPFAM" id="SSF53335">
    <property type="entry name" value="S-adenosyl-L-methionine-dependent methyltransferases"/>
    <property type="match status" value="1"/>
</dbReference>
<dbReference type="Pfam" id="PF05050">
    <property type="entry name" value="Methyltransf_21"/>
    <property type="match status" value="1"/>
</dbReference>
<sequence length="292" mass="32868">MLRPFEIRAGIKRHFPHLYQLLFLSLLPVFRLWRAYKSWSFKRRVVHNTSYDGHQFFIVIDPKNGLVDRSIFVGGIYELDIVATINNYLPSGGVFVDIGANIGHHSLFAGAVVGDKGKVLSFEPIGQLADQFDESVAINNFTDRIEIVRQACGDKAGKGTISLKRDNLGGSSLVAGGNEVSTESINICVADEVISTLKRKVDMIKIDTEGYEPEVLLGLLKTIERDRPVVILEYSPILWQNNNHETGINLILQFTTRSYKAYDLDHNQELIAEVTNWVMTTPYNQTNLLFLP</sequence>
<dbReference type="Gene3D" id="3.40.50.150">
    <property type="entry name" value="Vaccinia Virus protein VP39"/>
    <property type="match status" value="1"/>
</dbReference>
<gene>
    <name evidence="2" type="ORF">COU87_01075</name>
</gene>
<reference evidence="3" key="1">
    <citation type="submission" date="2017-09" db="EMBL/GenBank/DDBJ databases">
        <title>Depth-based differentiation of microbial function through sediment-hosted aquifers and enrichment of novel symbionts in the deep terrestrial subsurface.</title>
        <authorList>
            <person name="Probst A.J."/>
            <person name="Ladd B."/>
            <person name="Jarett J.K."/>
            <person name="Geller-Mcgrath D.E."/>
            <person name="Sieber C.M.K."/>
            <person name="Emerson J.B."/>
            <person name="Anantharaman K."/>
            <person name="Thomas B.C."/>
            <person name="Malmstrom R."/>
            <person name="Stieglmeier M."/>
            <person name="Klingl A."/>
            <person name="Woyke T."/>
            <person name="Ryan C.M."/>
            <person name="Banfield J.F."/>
        </authorList>
    </citation>
    <scope>NUCLEOTIDE SEQUENCE [LARGE SCALE GENOMIC DNA]</scope>
</reference>
<dbReference type="PANTHER" id="PTHR34203">
    <property type="entry name" value="METHYLTRANSFERASE, FKBM FAMILY PROTEIN"/>
    <property type="match status" value="1"/>
</dbReference>
<dbReference type="Proteomes" id="UP000230222">
    <property type="component" value="Unassembled WGS sequence"/>
</dbReference>
<protein>
    <recommendedName>
        <fullName evidence="1">Methyltransferase FkbM domain-containing protein</fullName>
    </recommendedName>
</protein>
<evidence type="ECO:0000313" key="2">
    <source>
        <dbReference type="EMBL" id="PJE62103.1"/>
    </source>
</evidence>
<organism evidence="2 3">
    <name type="scientific">Candidatus Roizmanbacteria bacterium CG10_big_fil_rev_8_21_14_0_10_39_12</name>
    <dbReference type="NCBI Taxonomy" id="1974852"/>
    <lineage>
        <taxon>Bacteria</taxon>
        <taxon>Candidatus Roizmaniibacteriota</taxon>
    </lineage>
</organism>
<dbReference type="EMBL" id="PFEC01000017">
    <property type="protein sequence ID" value="PJE62103.1"/>
    <property type="molecule type" value="Genomic_DNA"/>
</dbReference>
<dbReference type="PANTHER" id="PTHR34203:SF15">
    <property type="entry name" value="SLL1173 PROTEIN"/>
    <property type="match status" value="1"/>
</dbReference>
<dbReference type="AlphaFoldDB" id="A0A2M8KQC0"/>
<feature type="domain" description="Methyltransferase FkbM" evidence="1">
    <location>
        <begin position="97"/>
        <end position="242"/>
    </location>
</feature>
<proteinExistence type="predicted"/>
<dbReference type="InterPro" id="IPR052514">
    <property type="entry name" value="SAM-dependent_MTase"/>
</dbReference>
<comment type="caution">
    <text evidence="2">The sequence shown here is derived from an EMBL/GenBank/DDBJ whole genome shotgun (WGS) entry which is preliminary data.</text>
</comment>
<accession>A0A2M8KQC0</accession>
<name>A0A2M8KQC0_9BACT</name>
<dbReference type="InterPro" id="IPR006342">
    <property type="entry name" value="FkbM_mtfrase"/>
</dbReference>
<evidence type="ECO:0000259" key="1">
    <source>
        <dbReference type="Pfam" id="PF05050"/>
    </source>
</evidence>